<evidence type="ECO:0000313" key="1">
    <source>
        <dbReference type="Proteomes" id="UP000790787"/>
    </source>
</evidence>
<dbReference type="GeneID" id="107794203"/>
<dbReference type="OMA" id="PHGEGNR"/>
<dbReference type="Proteomes" id="UP000790787">
    <property type="component" value="Chromosome 14"/>
</dbReference>
<dbReference type="PANTHER" id="PTHR10992">
    <property type="entry name" value="METHYLESTERASE FAMILY MEMBER"/>
    <property type="match status" value="1"/>
</dbReference>
<dbReference type="AlphaFoldDB" id="A0A1S4A687"/>
<accession>A0A1S4A687</accession>
<organism evidence="1 2">
    <name type="scientific">Nicotiana tabacum</name>
    <name type="common">Common tobacco</name>
    <dbReference type="NCBI Taxonomy" id="4097"/>
    <lineage>
        <taxon>Eukaryota</taxon>
        <taxon>Viridiplantae</taxon>
        <taxon>Streptophyta</taxon>
        <taxon>Embryophyta</taxon>
        <taxon>Tracheophyta</taxon>
        <taxon>Spermatophyta</taxon>
        <taxon>Magnoliopsida</taxon>
        <taxon>eudicotyledons</taxon>
        <taxon>Gunneridae</taxon>
        <taxon>Pentapetalae</taxon>
        <taxon>asterids</taxon>
        <taxon>lamiids</taxon>
        <taxon>Solanales</taxon>
        <taxon>Solanaceae</taxon>
        <taxon>Nicotianoideae</taxon>
        <taxon>Nicotianeae</taxon>
        <taxon>Nicotiana</taxon>
    </lineage>
</organism>
<name>A0A1S4A687_TOBAC</name>
<gene>
    <name evidence="2" type="primary">LOC107794203</name>
</gene>
<reference evidence="1" key="1">
    <citation type="journal article" date="2014" name="Nat. Commun.">
        <title>The tobacco genome sequence and its comparison with those of tomato and potato.</title>
        <authorList>
            <person name="Sierro N."/>
            <person name="Battey J.N."/>
            <person name="Ouadi S."/>
            <person name="Bakaher N."/>
            <person name="Bovet L."/>
            <person name="Willig A."/>
            <person name="Goepfert S."/>
            <person name="Peitsch M.C."/>
            <person name="Ivanov N.V."/>
        </authorList>
    </citation>
    <scope>NUCLEOTIDE SEQUENCE [LARGE SCALE GENOMIC DNA]</scope>
</reference>
<dbReference type="RefSeq" id="XP_016472162.1">
    <property type="nucleotide sequence ID" value="XM_016616676.1"/>
</dbReference>
<dbReference type="GO" id="GO:0080031">
    <property type="term" value="F:methyl salicylate esterase activity"/>
    <property type="evidence" value="ECO:0000318"/>
    <property type="project" value="GO_Central"/>
</dbReference>
<dbReference type="SUPFAM" id="SSF53474">
    <property type="entry name" value="alpha/beta-Hydrolases"/>
    <property type="match status" value="1"/>
</dbReference>
<sequence>MEKSKSHHFVLVHGACHGAWCWYKVVTILRAEGHRVSVFDMAASGIHPKHTEELNSMAEYNEPLIEFMANLPQEERVVLVGHSMGGINISLAMEMFPQKICVAVFVTAFMPGPNLDIVAISLQYNQQVESHMDTEFVYNNGQEKGPTSLLFGPKVLATNFYQLSPAEDLTLASYLVRPVPLFDESSLLKDSTFTNEKYGSVRRVYVVCDKDNVLKEEQIQRWLINHNPPDDVELIRDADHMVMFSKPRELCSCLLMISEKYH</sequence>
<dbReference type="InterPro" id="IPR045889">
    <property type="entry name" value="MES/HNL"/>
</dbReference>
<evidence type="ECO:0000313" key="2">
    <source>
        <dbReference type="RefSeq" id="XP_016472162.1"/>
    </source>
</evidence>
<dbReference type="STRING" id="4097.A0A1S4A687"/>
<dbReference type="InterPro" id="IPR029058">
    <property type="entry name" value="AB_hydrolase_fold"/>
</dbReference>
<dbReference type="FunFam" id="3.40.50.1820:FF:000051">
    <property type="entry name" value="(S)-hydroxynitrile lyase"/>
    <property type="match status" value="1"/>
</dbReference>
<dbReference type="PANTHER" id="PTHR10992:SF1066">
    <property type="entry name" value="METHYL JASMONATE ESTERASE 1"/>
    <property type="match status" value="1"/>
</dbReference>
<dbReference type="Gene3D" id="3.40.50.1820">
    <property type="entry name" value="alpha/beta hydrolase"/>
    <property type="match status" value="1"/>
</dbReference>
<dbReference type="GO" id="GO:0080030">
    <property type="term" value="F:methyl indole-3-acetate esterase activity"/>
    <property type="evidence" value="ECO:0000318"/>
    <property type="project" value="GO_Central"/>
</dbReference>
<dbReference type="GO" id="GO:0009694">
    <property type="term" value="P:jasmonic acid metabolic process"/>
    <property type="evidence" value="ECO:0000318"/>
    <property type="project" value="GO_Central"/>
</dbReference>
<dbReference type="Pfam" id="PF12697">
    <property type="entry name" value="Abhydrolase_6"/>
    <property type="match status" value="1"/>
</dbReference>
<keyword evidence="1" id="KW-1185">Reference proteome</keyword>
<dbReference type="KEGG" id="nta:107794203"/>
<dbReference type="GO" id="GO:0080032">
    <property type="term" value="F:methyl jasmonate esterase activity"/>
    <property type="evidence" value="ECO:0000318"/>
    <property type="project" value="GO_Central"/>
</dbReference>
<dbReference type="GO" id="GO:0009696">
    <property type="term" value="P:salicylic acid metabolic process"/>
    <property type="evidence" value="ECO:0000318"/>
    <property type="project" value="GO_Central"/>
</dbReference>
<proteinExistence type="predicted"/>
<reference evidence="2" key="2">
    <citation type="submission" date="2025-08" db="UniProtKB">
        <authorList>
            <consortium name="RefSeq"/>
        </authorList>
    </citation>
    <scope>IDENTIFICATION</scope>
</reference>
<dbReference type="InterPro" id="IPR000073">
    <property type="entry name" value="AB_hydrolase_1"/>
</dbReference>
<dbReference type="PaxDb" id="4097-A0A1S4A687"/>
<protein>
    <submittedName>
        <fullName evidence="2">Salicylic acid-binding protein 2-like</fullName>
    </submittedName>
</protein>
<dbReference type="SMR" id="A0A1S4A687"/>
<dbReference type="OrthoDB" id="408373at2759"/>